<proteinExistence type="inferred from homology"/>
<evidence type="ECO:0000259" key="8">
    <source>
        <dbReference type="PROSITE" id="PS50198"/>
    </source>
</evidence>
<dbReference type="GO" id="GO:0051082">
    <property type="term" value="F:unfolded protein binding"/>
    <property type="evidence" value="ECO:0007669"/>
    <property type="project" value="UniProtKB-UniRule"/>
</dbReference>
<keyword evidence="2 7" id="KW-0677">Repeat</keyword>
<comment type="subcellular location">
    <subcellularLocation>
        <location evidence="7">Periplasm</location>
    </subcellularLocation>
    <text evidence="7">Is capable of associating with the outer membrane.</text>
</comment>
<keyword evidence="1 7" id="KW-0732">Signal</keyword>
<dbReference type="GO" id="GO:0043165">
    <property type="term" value="P:Gram-negative-bacterium-type cell outer membrane assembly"/>
    <property type="evidence" value="ECO:0007669"/>
    <property type="project" value="InterPro"/>
</dbReference>
<dbReference type="InterPro" id="IPR000297">
    <property type="entry name" value="PPIase_PpiC"/>
</dbReference>
<dbReference type="Pfam" id="PF00639">
    <property type="entry name" value="Rotamase"/>
    <property type="match status" value="1"/>
</dbReference>
<keyword evidence="3 7" id="KW-0574">Periplasm</keyword>
<evidence type="ECO:0000256" key="7">
    <source>
        <dbReference type="HAMAP-Rule" id="MF_01183"/>
    </source>
</evidence>
<organism evidence="9 10">
    <name type="scientific">Piscinibacter sakaiensis</name>
    <name type="common">Ideonella sakaiensis</name>
    <dbReference type="NCBI Taxonomy" id="1547922"/>
    <lineage>
        <taxon>Bacteria</taxon>
        <taxon>Pseudomonadati</taxon>
        <taxon>Pseudomonadota</taxon>
        <taxon>Betaproteobacteria</taxon>
        <taxon>Burkholderiales</taxon>
        <taxon>Sphaerotilaceae</taxon>
        <taxon>Piscinibacter</taxon>
    </lineage>
</organism>
<dbReference type="InterPro" id="IPR046357">
    <property type="entry name" value="PPIase_dom_sf"/>
</dbReference>
<reference evidence="9 10" key="2">
    <citation type="journal article" date="2016" name="Science">
        <title>A bacterium that degrades and assimilates poly(ethylene terephthalate).</title>
        <authorList>
            <person name="Yoshida S."/>
            <person name="Hiraga K."/>
            <person name="Takehana T."/>
            <person name="Taniguchi I."/>
            <person name="Yamaji H."/>
            <person name="Maeda Y."/>
            <person name="Toyohara K."/>
            <person name="Miyamoto K."/>
            <person name="Kimura Y."/>
            <person name="Oda K."/>
        </authorList>
    </citation>
    <scope>NUCLEOTIDE SEQUENCE [LARGE SCALE GENOMIC DNA]</scope>
    <source>
        <strain evidence="10">NBRC 110686 / TISTR 2288 / 201-F6</strain>
    </source>
</reference>
<dbReference type="AlphaFoldDB" id="A0A0K8P6Z6"/>
<dbReference type="EMBL" id="BBYR01000071">
    <property type="protein sequence ID" value="GAP38294.1"/>
    <property type="molecule type" value="Genomic_DNA"/>
</dbReference>
<name>A0A0K8P6Z6_PISS1</name>
<dbReference type="Gene3D" id="3.10.50.40">
    <property type="match status" value="2"/>
</dbReference>
<evidence type="ECO:0000256" key="3">
    <source>
        <dbReference type="ARBA" id="ARBA00022764"/>
    </source>
</evidence>
<dbReference type="Proteomes" id="UP000037660">
    <property type="component" value="Unassembled WGS sequence"/>
</dbReference>
<evidence type="ECO:0000256" key="4">
    <source>
        <dbReference type="ARBA" id="ARBA00023110"/>
    </source>
</evidence>
<dbReference type="PROSITE" id="PS50198">
    <property type="entry name" value="PPIC_PPIASE_2"/>
    <property type="match status" value="2"/>
</dbReference>
<dbReference type="PROSITE" id="PS01096">
    <property type="entry name" value="PPIC_PPIASE_1"/>
    <property type="match status" value="1"/>
</dbReference>
<dbReference type="HAMAP" id="MF_01183">
    <property type="entry name" value="Chaperone_SurA"/>
    <property type="match status" value="1"/>
</dbReference>
<evidence type="ECO:0000256" key="2">
    <source>
        <dbReference type="ARBA" id="ARBA00022737"/>
    </source>
</evidence>
<dbReference type="GO" id="GO:0050821">
    <property type="term" value="P:protein stabilization"/>
    <property type="evidence" value="ECO:0007669"/>
    <property type="project" value="InterPro"/>
</dbReference>
<protein>
    <recommendedName>
        <fullName evidence="7">Chaperone SurA</fullName>
    </recommendedName>
    <alternativeName>
        <fullName evidence="7">Peptidyl-prolyl cis-trans isomerase SurA</fullName>
        <shortName evidence="7">PPIase SurA</shortName>
        <ecNumber evidence="7">5.2.1.8</ecNumber>
    </alternativeName>
    <alternativeName>
        <fullName evidence="7">Rotamase SurA</fullName>
    </alternativeName>
</protein>
<keyword evidence="5 7" id="KW-0143">Chaperone</keyword>
<evidence type="ECO:0000256" key="6">
    <source>
        <dbReference type="ARBA" id="ARBA00023235"/>
    </source>
</evidence>
<dbReference type="InterPro" id="IPR006311">
    <property type="entry name" value="TAT_signal"/>
</dbReference>
<feature type="chain" id="PRO_5008990715" description="Chaperone SurA" evidence="7">
    <location>
        <begin position="31"/>
        <end position="470"/>
    </location>
</feature>
<feature type="domain" description="PpiC" evidence="8">
    <location>
        <begin position="323"/>
        <end position="422"/>
    </location>
</feature>
<dbReference type="PROSITE" id="PS51318">
    <property type="entry name" value="TAT"/>
    <property type="match status" value="1"/>
</dbReference>
<dbReference type="Pfam" id="PF09312">
    <property type="entry name" value="SurA_N"/>
    <property type="match status" value="1"/>
</dbReference>
<dbReference type="GO" id="GO:0042277">
    <property type="term" value="F:peptide binding"/>
    <property type="evidence" value="ECO:0007669"/>
    <property type="project" value="InterPro"/>
</dbReference>
<feature type="domain" description="PpiC" evidence="8">
    <location>
        <begin position="212"/>
        <end position="314"/>
    </location>
</feature>
<dbReference type="InterPro" id="IPR050280">
    <property type="entry name" value="OMP_Chaperone_SurA"/>
</dbReference>
<dbReference type="GO" id="GO:0003755">
    <property type="term" value="F:peptidyl-prolyl cis-trans isomerase activity"/>
    <property type="evidence" value="ECO:0007669"/>
    <property type="project" value="UniProtKB-UniRule"/>
</dbReference>
<sequence length="470" mass="51957" precursor="true">MTDVNPLRRPWLQAALVATVLGAGPGAAGAQTRPAAPAPALAAPATRPAAAPAPAAAAARAEPRTADYILAVVNNELVTNGELNQRLARVRESAARGNQRLPPDDELRRQVFDALIDERVQITYARENGIRIDEAELDRAVQNVAVQNQITMPQLRERLRTEGVDYQRFRNNVRDQLMVERVREREVQQRIRITDAEVDKLIDEQRAAAGSQTEYNIAQILVTVPEGAPLATETERRIRAENALARVRAGESFDAVAREMSEDANRAAGGVIGLRPADRLPDVFVERVKALQAGQVAPALLRTGAGFHVLKLVERREASAFQITQTRARHILLRPSAQLSQDAAMRRLEDFKRQIESGRASFEALARANSEDGSAPAGGELGWASPGTFVPEFEETMNALPIGGLSAPVVSRFGVHLIQVLERRNVELDVRQQREQARNVLRERKFEEAYTEWATELRGRAYVEMREAPQ</sequence>
<comment type="caution">
    <text evidence="9">The sequence shown here is derived from an EMBL/GenBank/DDBJ whole genome shotgun (WGS) entry which is preliminary data.</text>
</comment>
<comment type="function">
    <text evidence="7">Chaperone involved in the correct folding and assembly of outer membrane proteins. Recognizes specific patterns of aromatic residues and the orientation of their side chains, which are found more frequently in integral outer membrane proteins. May act in both early periplasmic and late outer membrane-associated steps of protein maturation.</text>
</comment>
<feature type="signal peptide" evidence="7">
    <location>
        <begin position="1"/>
        <end position="30"/>
    </location>
</feature>
<dbReference type="GO" id="GO:0030288">
    <property type="term" value="C:outer membrane-bounded periplasmic space"/>
    <property type="evidence" value="ECO:0007669"/>
    <property type="project" value="InterPro"/>
</dbReference>
<dbReference type="GO" id="GO:0006457">
    <property type="term" value="P:protein folding"/>
    <property type="evidence" value="ECO:0007669"/>
    <property type="project" value="UniProtKB-UniRule"/>
</dbReference>
<dbReference type="PANTHER" id="PTHR47637">
    <property type="entry name" value="CHAPERONE SURA"/>
    <property type="match status" value="1"/>
</dbReference>
<dbReference type="InterPro" id="IPR023034">
    <property type="entry name" value="PPIase_SurA"/>
</dbReference>
<gene>
    <name evidence="7" type="primary">surA</name>
    <name evidence="9" type="ORF">ISF6_4752</name>
</gene>
<dbReference type="RefSeq" id="WP_082368592.1">
    <property type="nucleotide sequence ID" value="NZ_BBYR01000071.1"/>
</dbReference>
<evidence type="ECO:0000256" key="1">
    <source>
        <dbReference type="ARBA" id="ARBA00022729"/>
    </source>
</evidence>
<keyword evidence="6 7" id="KW-0413">Isomerase</keyword>
<dbReference type="Gene3D" id="1.10.4030.10">
    <property type="entry name" value="Porin chaperone SurA, peptide-binding domain"/>
    <property type="match status" value="1"/>
</dbReference>
<dbReference type="Pfam" id="PF13616">
    <property type="entry name" value="Rotamase_3"/>
    <property type="match status" value="1"/>
</dbReference>
<dbReference type="InterPro" id="IPR027304">
    <property type="entry name" value="Trigger_fact/SurA_dom_sf"/>
</dbReference>
<dbReference type="InterPro" id="IPR023058">
    <property type="entry name" value="PPIase_PpiC_CS"/>
</dbReference>
<evidence type="ECO:0000313" key="10">
    <source>
        <dbReference type="Proteomes" id="UP000037660"/>
    </source>
</evidence>
<keyword evidence="10" id="KW-1185">Reference proteome</keyword>
<dbReference type="OrthoDB" id="14196at2"/>
<dbReference type="SUPFAM" id="SSF54534">
    <property type="entry name" value="FKBP-like"/>
    <property type="match status" value="2"/>
</dbReference>
<dbReference type="PANTHER" id="PTHR47637:SF1">
    <property type="entry name" value="CHAPERONE SURA"/>
    <property type="match status" value="1"/>
</dbReference>
<reference evidence="10" key="1">
    <citation type="submission" date="2015-07" db="EMBL/GenBank/DDBJ databases">
        <title>Discovery of a poly(ethylene terephthalate assimilation.</title>
        <authorList>
            <person name="Yoshida S."/>
            <person name="Hiraga K."/>
            <person name="Takehana T."/>
            <person name="Taniguchi I."/>
            <person name="Yamaji H."/>
            <person name="Maeda Y."/>
            <person name="Toyohara K."/>
            <person name="Miyamoto K."/>
            <person name="Kimura Y."/>
            <person name="Oda K."/>
        </authorList>
    </citation>
    <scope>NUCLEOTIDE SEQUENCE [LARGE SCALE GENOMIC DNA]</scope>
    <source>
        <strain evidence="10">NBRC 110686 / TISTR 2288 / 201-F6</strain>
    </source>
</reference>
<dbReference type="InterPro" id="IPR015391">
    <property type="entry name" value="SurA_N"/>
</dbReference>
<dbReference type="EC" id="5.2.1.8" evidence="7"/>
<keyword evidence="4 7" id="KW-0697">Rotamase</keyword>
<dbReference type="SUPFAM" id="SSF109998">
    <property type="entry name" value="Triger factor/SurA peptide-binding domain-like"/>
    <property type="match status" value="1"/>
</dbReference>
<comment type="catalytic activity">
    <reaction evidence="7">
        <text>[protein]-peptidylproline (omega=180) = [protein]-peptidylproline (omega=0)</text>
        <dbReference type="Rhea" id="RHEA:16237"/>
        <dbReference type="Rhea" id="RHEA-COMP:10747"/>
        <dbReference type="Rhea" id="RHEA-COMP:10748"/>
        <dbReference type="ChEBI" id="CHEBI:83833"/>
        <dbReference type="ChEBI" id="CHEBI:83834"/>
        <dbReference type="EC" id="5.2.1.8"/>
    </reaction>
</comment>
<accession>A0A0K8P6Z6</accession>
<dbReference type="STRING" id="1547922.ISF6_4752"/>
<comment type="domain">
    <text evidence="7">The PPIase activity resides only in the second parvulin domain. The N-terminal region and the C-terminal tail are necessary and sufficient for the chaperone activity of SurA. The PPIase activity is dispensable for SurA to function as a chaperone. The N-terminal region and the C-terminal tail are also required for porin recognition.</text>
</comment>
<evidence type="ECO:0000256" key="5">
    <source>
        <dbReference type="ARBA" id="ARBA00023186"/>
    </source>
</evidence>
<evidence type="ECO:0000313" key="9">
    <source>
        <dbReference type="EMBL" id="GAP38294.1"/>
    </source>
</evidence>